<accession>A0A3M2X251</accession>
<organism evidence="1 2">
    <name type="scientific">Pseudomonas syringae pv. maculicola</name>
    <dbReference type="NCBI Taxonomy" id="59511"/>
    <lineage>
        <taxon>Bacteria</taxon>
        <taxon>Pseudomonadati</taxon>
        <taxon>Pseudomonadota</taxon>
        <taxon>Gammaproteobacteria</taxon>
        <taxon>Pseudomonadales</taxon>
        <taxon>Pseudomonadaceae</taxon>
        <taxon>Pseudomonas</taxon>
    </lineage>
</organism>
<evidence type="ECO:0000313" key="2">
    <source>
        <dbReference type="Proteomes" id="UP000282378"/>
    </source>
</evidence>
<protein>
    <submittedName>
        <fullName evidence="1">Uncharacterized protein</fullName>
    </submittedName>
</protein>
<dbReference type="EMBL" id="RBNL01003117">
    <property type="protein sequence ID" value="RML57849.1"/>
    <property type="molecule type" value="Genomic_DNA"/>
</dbReference>
<reference evidence="1 2" key="1">
    <citation type="submission" date="2018-08" db="EMBL/GenBank/DDBJ databases">
        <title>Recombination of ecologically and evolutionarily significant loci maintains genetic cohesion in the Pseudomonas syringae species complex.</title>
        <authorList>
            <person name="Dillon M."/>
            <person name="Thakur S."/>
            <person name="Almeida R.N.D."/>
            <person name="Weir B.S."/>
            <person name="Guttman D.S."/>
        </authorList>
    </citation>
    <scope>NUCLEOTIDE SEQUENCE [LARGE SCALE GENOMIC DNA]</scope>
    <source>
        <strain evidence="1 2">88_10</strain>
    </source>
</reference>
<proteinExistence type="predicted"/>
<sequence>MLMFRNGEVTSWRGADQLAPMSLETIALTELPAQPPTETDT</sequence>
<comment type="caution">
    <text evidence="1">The sequence shown here is derived from an EMBL/GenBank/DDBJ whole genome shotgun (WGS) entry which is preliminary data.</text>
</comment>
<evidence type="ECO:0000313" key="1">
    <source>
        <dbReference type="EMBL" id="RML57849.1"/>
    </source>
</evidence>
<name>A0A3M2X251_PSEYM</name>
<gene>
    <name evidence="1" type="ORF">APX70_200152</name>
</gene>
<dbReference type="AlphaFoldDB" id="A0A3M2X251"/>
<dbReference type="Proteomes" id="UP000282378">
    <property type="component" value="Unassembled WGS sequence"/>
</dbReference>